<feature type="transmembrane region" description="Helical" evidence="8">
    <location>
        <begin position="109"/>
        <end position="127"/>
    </location>
</feature>
<evidence type="ECO:0000256" key="8">
    <source>
        <dbReference type="SAM" id="Phobius"/>
    </source>
</evidence>
<dbReference type="PANTHER" id="PTHR30509:SF9">
    <property type="entry name" value="MULTIDRUG RESISTANCE PROTEIN MDTO"/>
    <property type="match status" value="1"/>
</dbReference>
<comment type="similarity">
    <text evidence="6">Belongs to the YccS/YhfK family.</text>
</comment>
<proteinExistence type="inferred from homology"/>
<keyword evidence="3 8" id="KW-0812">Transmembrane</keyword>
<evidence type="ECO:0000256" key="5">
    <source>
        <dbReference type="ARBA" id="ARBA00023136"/>
    </source>
</evidence>
<feature type="transmembrane region" description="Helical" evidence="8">
    <location>
        <begin position="511"/>
        <end position="530"/>
    </location>
</feature>
<evidence type="ECO:0000256" key="2">
    <source>
        <dbReference type="ARBA" id="ARBA00022475"/>
    </source>
</evidence>
<evidence type="ECO:0000259" key="9">
    <source>
        <dbReference type="Pfam" id="PF13515"/>
    </source>
</evidence>
<feature type="transmembrane region" description="Helical" evidence="8">
    <location>
        <begin position="158"/>
        <end position="182"/>
    </location>
</feature>
<protein>
    <submittedName>
        <fullName evidence="10">Integral membrane protein</fullName>
    </submittedName>
</protein>
<dbReference type="Proteomes" id="UP000019438">
    <property type="component" value="Chromosome"/>
</dbReference>
<name>A0AAN0VF07_9PROT</name>
<evidence type="ECO:0000313" key="10">
    <source>
        <dbReference type="EMBL" id="AHJ62171.1"/>
    </source>
</evidence>
<keyword evidence="5 8" id="KW-0472">Membrane</keyword>
<organism evidence="10 11">
    <name type="scientific">Granulibacter bethesdensis</name>
    <dbReference type="NCBI Taxonomy" id="364410"/>
    <lineage>
        <taxon>Bacteria</taxon>
        <taxon>Pseudomonadati</taxon>
        <taxon>Pseudomonadota</taxon>
        <taxon>Alphaproteobacteria</taxon>
        <taxon>Acetobacterales</taxon>
        <taxon>Acetobacteraceae</taxon>
        <taxon>Granulibacter</taxon>
    </lineage>
</organism>
<feature type="transmembrane region" description="Helical" evidence="8">
    <location>
        <begin position="86"/>
        <end position="103"/>
    </location>
</feature>
<feature type="region of interest" description="Disordered" evidence="7">
    <location>
        <begin position="737"/>
        <end position="758"/>
    </location>
</feature>
<gene>
    <name evidence="10" type="ORF">GbCGDNIH3_0403</name>
</gene>
<dbReference type="PANTHER" id="PTHR30509">
    <property type="entry name" value="P-HYDROXYBENZOIC ACID EFFLUX PUMP SUBUNIT-RELATED"/>
    <property type="match status" value="1"/>
</dbReference>
<dbReference type="Pfam" id="PF13515">
    <property type="entry name" value="FUSC_2"/>
    <property type="match status" value="1"/>
</dbReference>
<evidence type="ECO:0000256" key="7">
    <source>
        <dbReference type="SAM" id="MobiDB-lite"/>
    </source>
</evidence>
<dbReference type="AlphaFoldDB" id="A0AAN0VF07"/>
<feature type="transmembrane region" description="Helical" evidence="8">
    <location>
        <begin position="542"/>
        <end position="566"/>
    </location>
</feature>
<keyword evidence="4 8" id="KW-1133">Transmembrane helix</keyword>
<accession>A0AAN0VF07</accession>
<dbReference type="GO" id="GO:0005886">
    <property type="term" value="C:plasma membrane"/>
    <property type="evidence" value="ECO:0007669"/>
    <property type="project" value="UniProtKB-SubCell"/>
</dbReference>
<evidence type="ECO:0000313" key="11">
    <source>
        <dbReference type="Proteomes" id="UP000019438"/>
    </source>
</evidence>
<dbReference type="RefSeq" id="WP_025285959.1">
    <property type="nucleotide sequence ID" value="NZ_CP003181.2"/>
</dbReference>
<reference evidence="11" key="1">
    <citation type="submission" date="2012-06" db="EMBL/GenBank/DDBJ databases">
        <title>Genome analysis of multiple Granulibacter bethesdensis isolates demonstrates substantial genome diversity.</title>
        <authorList>
            <person name="Greenberg D.E."/>
            <person name="Porcella S.F."/>
            <person name="Zarember K."/>
            <person name="Zelazny A.M."/>
            <person name="Bruno D."/>
            <person name="Martens C."/>
            <person name="Barbian K.D."/>
            <person name="Jaske E."/>
            <person name="Holland S.M."/>
        </authorList>
    </citation>
    <scope>NUCLEOTIDE SEQUENCE [LARGE SCALE GENOMIC DNA]</scope>
    <source>
        <strain evidence="11">CGDNIH3</strain>
    </source>
</reference>
<sequence>MTRRYSLLPASLLSAKPPKDLGRLSLSMDPWAISVAEGLRAAFATAPWVAANAWFDQPLLLEAALGALLSSYCDPGGPTKQRIRPLSIFGVLGATITLLLGTLAPWPEIAIPVAGMIVFMTSFARIYGLSAQSVGNLLGVVVALCMGRAAMPDHDTSLLGWAGAAAFLGGSLWTQMIALGVWNIRPFIPAKRAVSAVFSSLADMVEEMVEVLSISSSQLHSSLDAPLAAPSADHDHVLLWSNMARRHRARIRDMIERARGLLVDMRHRRGVGSELGTMLLARLEAADQIFGALIAMSDILEAGKGTRPVTAASSTRYAHAAVFLRRLRPVLSMLARRIHSQTALPEQRLSRIIPALTRGRAETNATLAALETVIQERLRVIIAVQTPATRLPGDETRPATGRDVIMTPLASNLAWSSAMLRHATRTSLLVMLALAACSFHPMPYHQWLIITLIVTLQPHYAMTMQRTFERVAGTLAGGALAGVLTFLIHGPLATAIALFPLAVLALSLRPASYALFIVFLTPMIVLLTQYEQGSENDLHIAAMRALFTVLGGLTALVGNLLLWPSWEPGRLHTALRQSIKAHAHYASLTLSALIGEAPQDMAHQARRQAGLTSNNLEASLSRTMLEPRRSSMAARIEPVMLADTALRRIAGRLSVLHLASRDGIDRDQLIIWKDWIAMAFNHIEARLDATCAPSVPVSSLPPRPEVEDSAEALQEALHRIAGQLELMAGIDRRNEQATPLDGAAFHQTGQAHAEQSVS</sequence>
<feature type="domain" description="Integral membrane bound transporter" evidence="9">
    <location>
        <begin position="432"/>
        <end position="557"/>
    </location>
</feature>
<feature type="transmembrane region" description="Helical" evidence="8">
    <location>
        <begin position="134"/>
        <end position="152"/>
    </location>
</feature>
<dbReference type="KEGG" id="gbc:GbCGDNIH3_0403"/>
<evidence type="ECO:0000256" key="3">
    <source>
        <dbReference type="ARBA" id="ARBA00022692"/>
    </source>
</evidence>
<evidence type="ECO:0000256" key="6">
    <source>
        <dbReference type="ARBA" id="ARBA00043993"/>
    </source>
</evidence>
<evidence type="ECO:0000256" key="4">
    <source>
        <dbReference type="ARBA" id="ARBA00022989"/>
    </source>
</evidence>
<evidence type="ECO:0000256" key="1">
    <source>
        <dbReference type="ARBA" id="ARBA00004651"/>
    </source>
</evidence>
<dbReference type="EMBL" id="CP003181">
    <property type="protein sequence ID" value="AHJ62171.1"/>
    <property type="molecule type" value="Genomic_DNA"/>
</dbReference>
<feature type="transmembrane region" description="Helical" evidence="8">
    <location>
        <begin position="475"/>
        <end position="499"/>
    </location>
</feature>
<feature type="compositionally biased region" description="Polar residues" evidence="7">
    <location>
        <begin position="747"/>
        <end position="758"/>
    </location>
</feature>
<comment type="subcellular location">
    <subcellularLocation>
        <location evidence="1">Cell membrane</location>
        <topology evidence="1">Multi-pass membrane protein</topology>
    </subcellularLocation>
</comment>
<keyword evidence="2" id="KW-1003">Cell membrane</keyword>
<dbReference type="InterPro" id="IPR049453">
    <property type="entry name" value="Memb_transporter_dom"/>
</dbReference>
<feature type="transmembrane region" description="Helical" evidence="8">
    <location>
        <begin position="423"/>
        <end position="441"/>
    </location>
</feature>